<accession>A0ABR3G1M7</accession>
<feature type="compositionally biased region" description="Basic and acidic residues" evidence="1">
    <location>
        <begin position="238"/>
        <end position="254"/>
    </location>
</feature>
<evidence type="ECO:0000313" key="2">
    <source>
        <dbReference type="EMBL" id="KAL0581747.1"/>
    </source>
</evidence>
<feature type="compositionally biased region" description="Polar residues" evidence="1">
    <location>
        <begin position="296"/>
        <end position="307"/>
    </location>
</feature>
<proteinExistence type="predicted"/>
<dbReference type="EMBL" id="JBAHYK010000005">
    <property type="protein sequence ID" value="KAL0581747.1"/>
    <property type="molecule type" value="Genomic_DNA"/>
</dbReference>
<keyword evidence="3" id="KW-1185">Reference proteome</keyword>
<sequence>MTQAAATELHELSLKHQVLQFYAPPASTRNNFSIQAPEKGYSAESYYSSFREKPAWPTFAGSPPKLDKLMLYRHPPPPDELNSVKVPLPITKKDQAGDTAKAVLSRDRLNRLAAGNQQSQKRRRISCETDTFGCGTVENSPAPQTGIKNAGVQELPGRNPFRRTVKDGIPSSRDAVTGSMSQANAETDGICRPFTIGKDVASASPRLGTAASDHKGAFPNQKPLKPISTIPIPSLPPDEQRKLKESATREEAMTKKRTSRHSVPGSGESQDIRQMLKRMSSAGSMKTKTPVASAVSKGQNGGSFSSK</sequence>
<feature type="region of interest" description="Disordered" evidence="1">
    <location>
        <begin position="138"/>
        <end position="184"/>
    </location>
</feature>
<feature type="compositionally biased region" description="Polar residues" evidence="1">
    <location>
        <begin position="138"/>
        <end position="147"/>
    </location>
</feature>
<protein>
    <submittedName>
        <fullName evidence="2">Uncharacterized protein</fullName>
    </submittedName>
</protein>
<name>A0ABR3G1M7_9AGAR</name>
<organism evidence="2 3">
    <name type="scientific">Marasmius crinis-equi</name>
    <dbReference type="NCBI Taxonomy" id="585013"/>
    <lineage>
        <taxon>Eukaryota</taxon>
        <taxon>Fungi</taxon>
        <taxon>Dikarya</taxon>
        <taxon>Basidiomycota</taxon>
        <taxon>Agaricomycotina</taxon>
        <taxon>Agaricomycetes</taxon>
        <taxon>Agaricomycetidae</taxon>
        <taxon>Agaricales</taxon>
        <taxon>Marasmiineae</taxon>
        <taxon>Marasmiaceae</taxon>
        <taxon>Marasmius</taxon>
    </lineage>
</organism>
<dbReference type="Proteomes" id="UP001465976">
    <property type="component" value="Unassembled WGS sequence"/>
</dbReference>
<feature type="region of interest" description="Disordered" evidence="1">
    <location>
        <begin position="207"/>
        <end position="307"/>
    </location>
</feature>
<gene>
    <name evidence="2" type="ORF">V5O48_000329</name>
</gene>
<reference evidence="2 3" key="1">
    <citation type="submission" date="2024-02" db="EMBL/GenBank/DDBJ databases">
        <title>A draft genome for the cacao thread blight pathogen Marasmius crinis-equi.</title>
        <authorList>
            <person name="Cohen S.P."/>
            <person name="Baruah I.K."/>
            <person name="Amoako-Attah I."/>
            <person name="Bukari Y."/>
            <person name="Meinhardt L.W."/>
            <person name="Bailey B.A."/>
        </authorList>
    </citation>
    <scope>NUCLEOTIDE SEQUENCE [LARGE SCALE GENOMIC DNA]</scope>
    <source>
        <strain evidence="2 3">GH-76</strain>
    </source>
</reference>
<evidence type="ECO:0000313" key="3">
    <source>
        <dbReference type="Proteomes" id="UP001465976"/>
    </source>
</evidence>
<feature type="compositionally biased region" description="Low complexity" evidence="1">
    <location>
        <begin position="222"/>
        <end position="232"/>
    </location>
</feature>
<comment type="caution">
    <text evidence="2">The sequence shown here is derived from an EMBL/GenBank/DDBJ whole genome shotgun (WGS) entry which is preliminary data.</text>
</comment>
<evidence type="ECO:0000256" key="1">
    <source>
        <dbReference type="SAM" id="MobiDB-lite"/>
    </source>
</evidence>